<proteinExistence type="predicted"/>
<dbReference type="AlphaFoldDB" id="A0A7S8FEE9"/>
<dbReference type="EMBL" id="CP047423">
    <property type="protein sequence ID" value="QPD04315.1"/>
    <property type="molecule type" value="Genomic_DNA"/>
</dbReference>
<gene>
    <name evidence="1" type="ORF">Nkreftii_002089</name>
</gene>
<reference evidence="1 2" key="1">
    <citation type="journal article" date="2020" name="ISME J.">
        <title>Enrichment and physiological characterization of a novel comammox Nitrospira indicates ammonium inhibition of complete nitrification.</title>
        <authorList>
            <person name="Sakoula D."/>
            <person name="Koch H."/>
            <person name="Frank J."/>
            <person name="Jetten M.S.M."/>
            <person name="van Kessel M.A.H.J."/>
            <person name="Lucker S."/>
        </authorList>
    </citation>
    <scope>NUCLEOTIDE SEQUENCE [LARGE SCALE GENOMIC DNA]</scope>
    <source>
        <strain evidence="1">Comreactor17</strain>
    </source>
</reference>
<protein>
    <submittedName>
        <fullName evidence="1">Uncharacterized protein</fullName>
    </submittedName>
</protein>
<accession>A0A7S8FEE9</accession>
<evidence type="ECO:0000313" key="2">
    <source>
        <dbReference type="Proteomes" id="UP000593737"/>
    </source>
</evidence>
<sequence length="244" mass="26532">MMKPRTVLTLLLITGFVFNGSDGFARKGRVAKPEPTVEAQVEGCKQNPMGMQIITHHALNAAVNPLADRVSSMDWGKFCGCFGPNHFEVSKDFKEDRRNKVSGSHEQYVRQRDAIAVTCAAEGIPTVGAALPRVASHPSGNLALNHSKFEAVTAHCVGSPHGYFTNAKVHLEVQKSPRASKVMGMNPPKYCRCYVTHMRGALGDDMAHQYLTSLHIPSDLDLIAVSQATDGAFEACVAEQIPFK</sequence>
<evidence type="ECO:0000313" key="1">
    <source>
        <dbReference type="EMBL" id="QPD04315.1"/>
    </source>
</evidence>
<name>A0A7S8FEE9_9BACT</name>
<dbReference type="Proteomes" id="UP000593737">
    <property type="component" value="Chromosome"/>
</dbReference>
<dbReference type="KEGG" id="nkf:Nkreftii_002089"/>
<organism evidence="1 2">
    <name type="scientific">Candidatus Nitrospira kreftii</name>
    <dbReference type="NCBI Taxonomy" id="2652173"/>
    <lineage>
        <taxon>Bacteria</taxon>
        <taxon>Pseudomonadati</taxon>
        <taxon>Nitrospirota</taxon>
        <taxon>Nitrospiria</taxon>
        <taxon>Nitrospirales</taxon>
        <taxon>Nitrospiraceae</taxon>
        <taxon>Nitrospira</taxon>
    </lineage>
</organism>